<dbReference type="Gene3D" id="1.10.1660.10">
    <property type="match status" value="1"/>
</dbReference>
<feature type="domain" description="HTH merR-type" evidence="3">
    <location>
        <begin position="1"/>
        <end position="71"/>
    </location>
</feature>
<proteinExistence type="predicted"/>
<reference evidence="4 5" key="1">
    <citation type="submission" date="2024-04" db="EMBL/GenBank/DDBJ databases">
        <title>Human intestinal bacterial collection.</title>
        <authorList>
            <person name="Pauvert C."/>
            <person name="Hitch T.C.A."/>
            <person name="Clavel T."/>
        </authorList>
    </citation>
    <scope>NUCLEOTIDE SEQUENCE [LARGE SCALE GENOMIC DNA]</scope>
    <source>
        <strain evidence="4 5">CLA-KB-H42</strain>
    </source>
</reference>
<dbReference type="EMBL" id="JBBNOP010000001">
    <property type="protein sequence ID" value="MEQ3361504.1"/>
    <property type="molecule type" value="Genomic_DNA"/>
</dbReference>
<dbReference type="PROSITE" id="PS50937">
    <property type="entry name" value="HTH_MERR_2"/>
    <property type="match status" value="1"/>
</dbReference>
<dbReference type="CDD" id="cd01107">
    <property type="entry name" value="HTH_BmrR"/>
    <property type="match status" value="1"/>
</dbReference>
<feature type="coiled-coil region" evidence="2">
    <location>
        <begin position="77"/>
        <end position="104"/>
    </location>
</feature>
<keyword evidence="2" id="KW-0175">Coiled coil</keyword>
<gene>
    <name evidence="4" type="ORF">AAA083_00790</name>
</gene>
<evidence type="ECO:0000259" key="3">
    <source>
        <dbReference type="PROSITE" id="PS50937"/>
    </source>
</evidence>
<protein>
    <submittedName>
        <fullName evidence="4">MerR family transcriptional regulator</fullName>
    </submittedName>
</protein>
<name>A0ABV1J8W3_9ACTN</name>
<sequence length="276" mass="31261">MFKIGEFSRLSRISVRMLRHYDKLGLLVPAEIDAKSGYRLYSVEQLPHANKITTLRDMGFGIEDIKRLSTLDDEALANELERRGKELRADIERSERMLSDLENLRRAVLTGSSLFDYEVSLVSVPAYDVVSLRMTISAYDDERLAWEALGAYMKAERISVSDPYIEFCEFHNEGGEGEGVDIEVAVAVDEMREGSGAVRFYRTQAYPEVASVMIYGPYENIASVYASFAQWLEAHPSLEMAGNTREIAHRGCWNADDPSEYLTEFQIPVQTKTARS</sequence>
<dbReference type="PANTHER" id="PTHR30204:SF97">
    <property type="entry name" value="MERR FAMILY REGULATORY PROTEIN"/>
    <property type="match status" value="1"/>
</dbReference>
<dbReference type="Proteomes" id="UP001487305">
    <property type="component" value="Unassembled WGS sequence"/>
</dbReference>
<dbReference type="SUPFAM" id="SSF46955">
    <property type="entry name" value="Putative DNA-binding domain"/>
    <property type="match status" value="1"/>
</dbReference>
<dbReference type="InterPro" id="IPR047057">
    <property type="entry name" value="MerR_fam"/>
</dbReference>
<dbReference type="InterPro" id="IPR029442">
    <property type="entry name" value="GyrI-like"/>
</dbReference>
<dbReference type="Pfam" id="PF06445">
    <property type="entry name" value="GyrI-like"/>
    <property type="match status" value="1"/>
</dbReference>
<dbReference type="Gene3D" id="3.20.80.10">
    <property type="entry name" value="Regulatory factor, effector binding domain"/>
    <property type="match status" value="1"/>
</dbReference>
<dbReference type="InterPro" id="IPR000551">
    <property type="entry name" value="MerR-type_HTH_dom"/>
</dbReference>
<dbReference type="Pfam" id="PF00376">
    <property type="entry name" value="MerR"/>
    <property type="match status" value="1"/>
</dbReference>
<comment type="caution">
    <text evidence="4">The sequence shown here is derived from an EMBL/GenBank/DDBJ whole genome shotgun (WGS) entry which is preliminary data.</text>
</comment>
<evidence type="ECO:0000256" key="1">
    <source>
        <dbReference type="ARBA" id="ARBA00023125"/>
    </source>
</evidence>
<dbReference type="SMART" id="SM00422">
    <property type="entry name" value="HTH_MERR"/>
    <property type="match status" value="1"/>
</dbReference>
<dbReference type="InterPro" id="IPR010499">
    <property type="entry name" value="AraC_E-bd"/>
</dbReference>
<keyword evidence="5" id="KW-1185">Reference proteome</keyword>
<dbReference type="SUPFAM" id="SSF55136">
    <property type="entry name" value="Probable bacterial effector-binding domain"/>
    <property type="match status" value="1"/>
</dbReference>
<evidence type="ECO:0000313" key="4">
    <source>
        <dbReference type="EMBL" id="MEQ3361504.1"/>
    </source>
</evidence>
<dbReference type="InterPro" id="IPR009061">
    <property type="entry name" value="DNA-bd_dom_put_sf"/>
</dbReference>
<dbReference type="PROSITE" id="PS00552">
    <property type="entry name" value="HTH_MERR_1"/>
    <property type="match status" value="1"/>
</dbReference>
<organism evidence="4 5">
    <name type="scientific">Raoultibacter massiliensis</name>
    <dbReference type="NCBI Taxonomy" id="1852371"/>
    <lineage>
        <taxon>Bacteria</taxon>
        <taxon>Bacillati</taxon>
        <taxon>Actinomycetota</taxon>
        <taxon>Coriobacteriia</taxon>
        <taxon>Eggerthellales</taxon>
        <taxon>Eggerthellaceae</taxon>
        <taxon>Raoultibacter</taxon>
    </lineage>
</organism>
<dbReference type="InterPro" id="IPR011256">
    <property type="entry name" value="Reg_factor_effector_dom_sf"/>
</dbReference>
<evidence type="ECO:0000256" key="2">
    <source>
        <dbReference type="SAM" id="Coils"/>
    </source>
</evidence>
<accession>A0ABV1J8W3</accession>
<dbReference type="PANTHER" id="PTHR30204">
    <property type="entry name" value="REDOX-CYCLING DRUG-SENSING TRANSCRIPTIONAL ACTIVATOR SOXR"/>
    <property type="match status" value="1"/>
</dbReference>
<dbReference type="SMART" id="SM00871">
    <property type="entry name" value="AraC_E_bind"/>
    <property type="match status" value="1"/>
</dbReference>
<evidence type="ECO:0000313" key="5">
    <source>
        <dbReference type="Proteomes" id="UP001487305"/>
    </source>
</evidence>
<dbReference type="RefSeq" id="WP_102375558.1">
    <property type="nucleotide sequence ID" value="NZ_JBBNOP010000001.1"/>
</dbReference>
<keyword evidence="1" id="KW-0238">DNA-binding</keyword>